<sequence>MVGLMVEDRILTLIGGPARVGKTTLARRWSTAQRVECLHLDHLLSALAEVATGDALSALRRAPSITTHGPAEWLAELRIRDEVLWKAANAYANSARNGLVMEGGLWPDWVANLHQPHVAIFIVDTADDAADRLVEMTRNDPQSWIAERRWSEAKIRKWATYNRIRSEDIAERAARHRYPVFDIARGISKVQDEAVHYLTKHSPVRS</sequence>
<gene>
    <name evidence="1" type="ORF">BEL07_17515</name>
</gene>
<dbReference type="SUPFAM" id="SSF52540">
    <property type="entry name" value="P-loop containing nucleoside triphosphate hydrolases"/>
    <property type="match status" value="1"/>
</dbReference>
<evidence type="ECO:0000313" key="2">
    <source>
        <dbReference type="Proteomes" id="UP000178953"/>
    </source>
</evidence>
<name>A0A1E8Q1F9_9MYCO</name>
<dbReference type="InterPro" id="IPR027417">
    <property type="entry name" value="P-loop_NTPase"/>
</dbReference>
<accession>A0A1E8Q1F9</accession>
<evidence type="ECO:0008006" key="3">
    <source>
        <dbReference type="Google" id="ProtNLM"/>
    </source>
</evidence>
<dbReference type="Gene3D" id="3.40.50.300">
    <property type="entry name" value="P-loop containing nucleotide triphosphate hydrolases"/>
    <property type="match status" value="1"/>
</dbReference>
<dbReference type="AlphaFoldDB" id="A0A1E8Q1F9"/>
<keyword evidence="2" id="KW-1185">Reference proteome</keyword>
<protein>
    <recommendedName>
        <fullName evidence="3">Adenylate kinase</fullName>
    </recommendedName>
</protein>
<dbReference type="EMBL" id="MCHX01000040">
    <property type="protein sequence ID" value="OFJ52428.1"/>
    <property type="molecule type" value="Genomic_DNA"/>
</dbReference>
<evidence type="ECO:0000313" key="1">
    <source>
        <dbReference type="EMBL" id="OFJ52428.1"/>
    </source>
</evidence>
<comment type="caution">
    <text evidence="1">The sequence shown here is derived from an EMBL/GenBank/DDBJ whole genome shotgun (WGS) entry which is preliminary data.</text>
</comment>
<dbReference type="Proteomes" id="UP000178953">
    <property type="component" value="Unassembled WGS sequence"/>
</dbReference>
<proteinExistence type="predicted"/>
<organism evidence="1 2">
    <name type="scientific">Mycolicibacterium grossiae</name>
    <dbReference type="NCBI Taxonomy" id="1552759"/>
    <lineage>
        <taxon>Bacteria</taxon>
        <taxon>Bacillati</taxon>
        <taxon>Actinomycetota</taxon>
        <taxon>Actinomycetes</taxon>
        <taxon>Mycobacteriales</taxon>
        <taxon>Mycobacteriaceae</taxon>
        <taxon>Mycolicibacterium</taxon>
    </lineage>
</organism>
<reference evidence="1 2" key="1">
    <citation type="submission" date="2016-09" db="EMBL/GenBank/DDBJ databases">
        <title>genome sequence of Mycobacterium sp. 739 SCH.</title>
        <authorList>
            <person name="Greninger A.L."/>
            <person name="Qin X."/>
            <person name="Jerome K."/>
            <person name="Vora S."/>
            <person name="Quinn K."/>
        </authorList>
    </citation>
    <scope>NUCLEOTIDE SEQUENCE [LARGE SCALE GENOMIC DNA]</scope>
    <source>
        <strain evidence="1 2">SCH</strain>
    </source>
</reference>